<feature type="compositionally biased region" description="Basic residues" evidence="1">
    <location>
        <begin position="224"/>
        <end position="234"/>
    </location>
</feature>
<evidence type="ECO:0000313" key="2">
    <source>
        <dbReference type="EMBL" id="KAJ2904099.1"/>
    </source>
</evidence>
<dbReference type="EMBL" id="JAKWBI020000062">
    <property type="protein sequence ID" value="KAJ2904099.1"/>
    <property type="molecule type" value="Genomic_DNA"/>
</dbReference>
<gene>
    <name evidence="2" type="ORF">MKZ38_008817</name>
</gene>
<evidence type="ECO:0000256" key="1">
    <source>
        <dbReference type="SAM" id="MobiDB-lite"/>
    </source>
</evidence>
<sequence>MSSQQKPSSTNAVRTPSFLESPIFVRFSSHVQTTKAQERSLTYIIQAIKDVERQSELTYDTNQQDNGRWYISKLFYKLLLIFHHLKNEFKKQRPTNEEAAAVANCDALTWSVLATYDDGAVDSIVFHYKVMEALAVVEMHAVTLRAVLKEENVAVGYFGPFSPPPDLPAASNSAAIVGELDSGNKSAAFYRSATAVMSAPTPPKLPLPSAVKKKTPDGSPLSSKRNKKKVRWAE</sequence>
<name>A0AAD5WT83_9PEZI</name>
<evidence type="ECO:0000313" key="3">
    <source>
        <dbReference type="Proteomes" id="UP001201980"/>
    </source>
</evidence>
<reference evidence="2" key="1">
    <citation type="submission" date="2022-07" db="EMBL/GenBank/DDBJ databases">
        <title>Draft genome sequence of Zalerion maritima ATCC 34329, a (micro)plastics degrading marine fungus.</title>
        <authorList>
            <person name="Paco A."/>
            <person name="Goncalves M.F.M."/>
            <person name="Rocha-Santos T.A.P."/>
            <person name="Alves A."/>
        </authorList>
    </citation>
    <scope>NUCLEOTIDE SEQUENCE</scope>
    <source>
        <strain evidence="2">ATCC 34329</strain>
    </source>
</reference>
<proteinExistence type="predicted"/>
<accession>A0AAD5WT83</accession>
<feature type="region of interest" description="Disordered" evidence="1">
    <location>
        <begin position="196"/>
        <end position="234"/>
    </location>
</feature>
<comment type="caution">
    <text evidence="2">The sequence shown here is derived from an EMBL/GenBank/DDBJ whole genome shotgun (WGS) entry which is preliminary data.</text>
</comment>
<dbReference type="Proteomes" id="UP001201980">
    <property type="component" value="Unassembled WGS sequence"/>
</dbReference>
<protein>
    <submittedName>
        <fullName evidence="2">Uncharacterized protein</fullName>
    </submittedName>
</protein>
<dbReference type="AlphaFoldDB" id="A0AAD5WT83"/>
<organism evidence="2 3">
    <name type="scientific">Zalerion maritima</name>
    <dbReference type="NCBI Taxonomy" id="339359"/>
    <lineage>
        <taxon>Eukaryota</taxon>
        <taxon>Fungi</taxon>
        <taxon>Dikarya</taxon>
        <taxon>Ascomycota</taxon>
        <taxon>Pezizomycotina</taxon>
        <taxon>Sordariomycetes</taxon>
        <taxon>Lulworthiomycetidae</taxon>
        <taxon>Lulworthiales</taxon>
        <taxon>Lulworthiaceae</taxon>
        <taxon>Zalerion</taxon>
    </lineage>
</organism>
<keyword evidence="3" id="KW-1185">Reference proteome</keyword>